<dbReference type="PROSITE" id="PS00595">
    <property type="entry name" value="AA_TRANSFER_CLASS_5"/>
    <property type="match status" value="1"/>
</dbReference>
<evidence type="ECO:0000256" key="7">
    <source>
        <dbReference type="RuleBase" id="RU004504"/>
    </source>
</evidence>
<evidence type="ECO:0000256" key="1">
    <source>
        <dbReference type="ARBA" id="ARBA00001933"/>
    </source>
</evidence>
<gene>
    <name evidence="9" type="ORF">HU830_00335</name>
</gene>
<dbReference type="InterPro" id="IPR016454">
    <property type="entry name" value="Cysteine_dSase"/>
</dbReference>
<dbReference type="Gene3D" id="3.40.640.10">
    <property type="entry name" value="Type I PLP-dependent aspartate aminotransferase-like (Major domain)"/>
    <property type="match status" value="1"/>
</dbReference>
<evidence type="ECO:0000256" key="4">
    <source>
        <dbReference type="ARBA" id="ARBA00022898"/>
    </source>
</evidence>
<dbReference type="PANTHER" id="PTHR11601">
    <property type="entry name" value="CYSTEINE DESULFURYLASE FAMILY MEMBER"/>
    <property type="match status" value="1"/>
</dbReference>
<dbReference type="Gene3D" id="1.10.260.50">
    <property type="match status" value="1"/>
</dbReference>
<dbReference type="FunFam" id="3.40.640.10:FF:000084">
    <property type="entry name" value="IscS-like cysteine desulfurase"/>
    <property type="match status" value="1"/>
</dbReference>
<dbReference type="PANTHER" id="PTHR11601:SF50">
    <property type="entry name" value="CYSTEINE DESULFURASE ISCS 2-RELATED"/>
    <property type="match status" value="1"/>
</dbReference>
<keyword evidence="10" id="KW-1185">Reference proteome</keyword>
<dbReference type="InterPro" id="IPR015424">
    <property type="entry name" value="PyrdxlP-dep_Trfase"/>
</dbReference>
<evidence type="ECO:0000313" key="10">
    <source>
        <dbReference type="Proteomes" id="UP000563523"/>
    </source>
</evidence>
<evidence type="ECO:0000256" key="6">
    <source>
        <dbReference type="ARBA" id="ARBA00023014"/>
    </source>
</evidence>
<dbReference type="RefSeq" id="WP_176941828.1">
    <property type="nucleotide sequence ID" value="NZ_JABZEC010000001.1"/>
</dbReference>
<dbReference type="GO" id="GO:0051536">
    <property type="term" value="F:iron-sulfur cluster binding"/>
    <property type="evidence" value="ECO:0007669"/>
    <property type="project" value="UniProtKB-KW"/>
</dbReference>
<dbReference type="EMBL" id="JABZEC010000001">
    <property type="protein sequence ID" value="NVY95656.1"/>
    <property type="molecule type" value="Genomic_DNA"/>
</dbReference>
<dbReference type="Proteomes" id="UP000563523">
    <property type="component" value="Unassembled WGS sequence"/>
</dbReference>
<comment type="similarity">
    <text evidence="2">Belongs to the class-V pyridoxal-phosphate-dependent aminotransferase family. NifS/IscS subfamily.</text>
</comment>
<dbReference type="InterPro" id="IPR015422">
    <property type="entry name" value="PyrdxlP-dep_Trfase_small"/>
</dbReference>
<evidence type="ECO:0000256" key="2">
    <source>
        <dbReference type="ARBA" id="ARBA00006490"/>
    </source>
</evidence>
<feature type="domain" description="Aminotransferase class V" evidence="8">
    <location>
        <begin position="2"/>
        <end position="366"/>
    </location>
</feature>
<keyword evidence="5" id="KW-0408">Iron</keyword>
<evidence type="ECO:0000313" key="9">
    <source>
        <dbReference type="EMBL" id="NVY95656.1"/>
    </source>
</evidence>
<comment type="caution">
    <text evidence="9">The sequence shown here is derived from an EMBL/GenBank/DDBJ whole genome shotgun (WGS) entry which is preliminary data.</text>
</comment>
<evidence type="ECO:0000256" key="3">
    <source>
        <dbReference type="ARBA" id="ARBA00022723"/>
    </source>
</evidence>
<comment type="cofactor">
    <cofactor evidence="1 7">
        <name>pyridoxal 5'-phosphate</name>
        <dbReference type="ChEBI" id="CHEBI:597326"/>
    </cofactor>
</comment>
<keyword evidence="3" id="KW-0479">Metal-binding</keyword>
<accession>A0A850R8C8</accession>
<reference evidence="9 10" key="1">
    <citation type="submission" date="2020-06" db="EMBL/GenBank/DDBJ databases">
        <authorList>
            <person name="Kang J."/>
        </authorList>
    </citation>
    <scope>NUCLEOTIDE SEQUENCE [LARGE SCALE GENOMIC DNA]</scope>
    <source>
        <strain evidence="9 10">DCY120</strain>
    </source>
</reference>
<dbReference type="SUPFAM" id="SSF53383">
    <property type="entry name" value="PLP-dependent transferases"/>
    <property type="match status" value="1"/>
</dbReference>
<keyword evidence="6" id="KW-0411">Iron-sulfur</keyword>
<protein>
    <submittedName>
        <fullName evidence="9">Cysteine desulfurase</fullName>
    </submittedName>
</protein>
<sequence>MIYFDNSATTLISPTVLESYNQVSEKFFGNPSSLHRLGDQAQQVLTSARQQIADLLHCEPEEIFFTSGGSEGDNWIIKGTALEKRKFGRHIITTAIEHPAVANSVRQLEKLGYEITDLPVDHQGHIDPHDLAQALRAETILVSIMAVNNEVGSIQPLTEAARILDDYPTVHFHVDAVQAVGKGLEQVLQDPRIDFLTFSGHKFHAPRGVGFIYAKKGRKIAPLISGGGQEHNWRSGTENVAAIAAMAKAFRLAKSDLPGKIERQNQLRKLLIEHLETLPNVRVFSQLDATFAPHVVCFAIRGVRGETLVHTFEQHEIYLSTTSACSSRNGTESITLQAMHVPDQWATSAIRVSLDENNTLAEMEEFIKVLDQIHQHFQILN</sequence>
<dbReference type="Pfam" id="PF00266">
    <property type="entry name" value="Aminotran_5"/>
    <property type="match status" value="1"/>
</dbReference>
<organism evidence="9 10">
    <name type="scientific">Bombilactobacillus apium</name>
    <dbReference type="NCBI Taxonomy" id="2675299"/>
    <lineage>
        <taxon>Bacteria</taxon>
        <taxon>Bacillati</taxon>
        <taxon>Bacillota</taxon>
        <taxon>Bacilli</taxon>
        <taxon>Lactobacillales</taxon>
        <taxon>Lactobacillaceae</taxon>
        <taxon>Bombilactobacillus</taxon>
    </lineage>
</organism>
<keyword evidence="4" id="KW-0663">Pyridoxal phosphate</keyword>
<dbReference type="InterPro" id="IPR020578">
    <property type="entry name" value="Aminotrans_V_PyrdxlP_BS"/>
</dbReference>
<name>A0A850R8C8_9LACO</name>
<dbReference type="InterPro" id="IPR000192">
    <property type="entry name" value="Aminotrans_V_dom"/>
</dbReference>
<dbReference type="InterPro" id="IPR015421">
    <property type="entry name" value="PyrdxlP-dep_Trfase_major"/>
</dbReference>
<dbReference type="GO" id="GO:0046872">
    <property type="term" value="F:metal ion binding"/>
    <property type="evidence" value="ECO:0007669"/>
    <property type="project" value="UniProtKB-KW"/>
</dbReference>
<proteinExistence type="inferred from homology"/>
<dbReference type="GO" id="GO:0031071">
    <property type="term" value="F:cysteine desulfurase activity"/>
    <property type="evidence" value="ECO:0007669"/>
    <property type="project" value="UniProtKB-ARBA"/>
</dbReference>
<evidence type="ECO:0000259" key="8">
    <source>
        <dbReference type="Pfam" id="PF00266"/>
    </source>
</evidence>
<dbReference type="PIRSF" id="PIRSF005572">
    <property type="entry name" value="NifS"/>
    <property type="match status" value="1"/>
</dbReference>
<dbReference type="Gene3D" id="3.90.1150.10">
    <property type="entry name" value="Aspartate Aminotransferase, domain 1"/>
    <property type="match status" value="1"/>
</dbReference>
<evidence type="ECO:0000256" key="5">
    <source>
        <dbReference type="ARBA" id="ARBA00023004"/>
    </source>
</evidence>
<dbReference type="AlphaFoldDB" id="A0A850R8C8"/>